<dbReference type="PATRIC" id="fig|46429.4.peg.4200"/>
<dbReference type="EMBL" id="JFHR01000079">
    <property type="protein sequence ID" value="KEQ51540.1"/>
    <property type="molecule type" value="Genomic_DNA"/>
</dbReference>
<evidence type="ECO:0000313" key="1">
    <source>
        <dbReference type="EMBL" id="KEQ51540.1"/>
    </source>
</evidence>
<proteinExistence type="predicted"/>
<dbReference type="AlphaFoldDB" id="A0A081R8L7"/>
<organism evidence="1 2">
    <name type="scientific">Sphingobium chlorophenolicum</name>
    <dbReference type="NCBI Taxonomy" id="46429"/>
    <lineage>
        <taxon>Bacteria</taxon>
        <taxon>Pseudomonadati</taxon>
        <taxon>Pseudomonadota</taxon>
        <taxon>Alphaproteobacteria</taxon>
        <taxon>Sphingomonadales</taxon>
        <taxon>Sphingomonadaceae</taxon>
        <taxon>Sphingobium</taxon>
    </lineage>
</organism>
<sequence length="147" mass="14682">MAVAGDFACIHVLADHFLMAGEGAGEQFVGQAGADDEDGRVPAEAKGRAVAADAQGIGGAGADLRGFAGRADDAGGGEGFEEGALAFRAPAVDADLLCGGGEGREVVGHRQSSFLWEGLPGRYYRGGVVGQNKMGTGEVRDIAGGCA</sequence>
<dbReference type="Proteomes" id="UP000028411">
    <property type="component" value="Unassembled WGS sequence"/>
</dbReference>
<evidence type="ECO:0000313" key="2">
    <source>
        <dbReference type="Proteomes" id="UP000028411"/>
    </source>
</evidence>
<name>A0A081R8L7_SPHCR</name>
<accession>A0A081R8L7</accession>
<gene>
    <name evidence="1" type="ORF">BV95_04213</name>
</gene>
<reference evidence="1 2" key="1">
    <citation type="submission" date="2014-02" db="EMBL/GenBank/DDBJ databases">
        <title>Whole genome sequence of Sphingobium chlorophenolicum NBRC 16172.</title>
        <authorList>
            <person name="Gan H.M."/>
            <person name="Gan H.Y."/>
            <person name="Chew T.H."/>
            <person name="Savka M.A."/>
        </authorList>
    </citation>
    <scope>NUCLEOTIDE SEQUENCE [LARGE SCALE GENOMIC DNA]</scope>
    <source>
        <strain evidence="1 2">NBRC 16172</strain>
    </source>
</reference>
<protein>
    <submittedName>
        <fullName evidence="1">Uncharacterized protein</fullName>
    </submittedName>
</protein>
<comment type="caution">
    <text evidence="1">The sequence shown here is derived from an EMBL/GenBank/DDBJ whole genome shotgun (WGS) entry which is preliminary data.</text>
</comment>